<dbReference type="GO" id="GO:0016020">
    <property type="term" value="C:membrane"/>
    <property type="evidence" value="ECO:0007669"/>
    <property type="project" value="TreeGrafter"/>
</dbReference>
<accession>A0A2K3K3U0</accession>
<comment type="caution">
    <text evidence="1">The sequence shown here is derived from an EMBL/GenBank/DDBJ whole genome shotgun (WGS) entry which is preliminary data.</text>
</comment>
<dbReference type="Proteomes" id="UP000236291">
    <property type="component" value="Unassembled WGS sequence"/>
</dbReference>
<sequence>MLYAAKNGSVEFINAMREVNPDLLSVTDNGGRGIFWHAILNRRQDVFQLVYFLNGMEKDMIRDHSDNELLHMAAVHFVPSSSFDNDILSPVMQIQRELQWFQGICPMLM</sequence>
<dbReference type="AlphaFoldDB" id="A0A2K3K3U0"/>
<dbReference type="STRING" id="57577.A0A2K3K3U0"/>
<reference evidence="1 2" key="1">
    <citation type="journal article" date="2014" name="Am. J. Bot.">
        <title>Genome assembly and annotation for red clover (Trifolium pratense; Fabaceae).</title>
        <authorList>
            <person name="Istvanek J."/>
            <person name="Jaros M."/>
            <person name="Krenek A."/>
            <person name="Repkova J."/>
        </authorList>
    </citation>
    <scope>NUCLEOTIDE SEQUENCE [LARGE SCALE GENOMIC DNA]</scope>
    <source>
        <strain evidence="2">cv. Tatra</strain>
        <tissue evidence="1">Young leaves</tissue>
    </source>
</reference>
<reference evidence="1 2" key="2">
    <citation type="journal article" date="2017" name="Front. Plant Sci.">
        <title>Gene Classification and Mining of Molecular Markers Useful in Red Clover (Trifolium pratense) Breeding.</title>
        <authorList>
            <person name="Istvanek J."/>
            <person name="Dluhosova J."/>
            <person name="Dluhos P."/>
            <person name="Patkova L."/>
            <person name="Nedelnik J."/>
            <person name="Repkova J."/>
        </authorList>
    </citation>
    <scope>NUCLEOTIDE SEQUENCE [LARGE SCALE GENOMIC DNA]</scope>
    <source>
        <strain evidence="2">cv. Tatra</strain>
        <tissue evidence="1">Young leaves</tissue>
    </source>
</reference>
<dbReference type="EMBL" id="ASHM01084084">
    <property type="protein sequence ID" value="PNX60961.1"/>
    <property type="molecule type" value="Genomic_DNA"/>
</dbReference>
<organism evidence="1 2">
    <name type="scientific">Trifolium pratense</name>
    <name type="common">Red clover</name>
    <dbReference type="NCBI Taxonomy" id="57577"/>
    <lineage>
        <taxon>Eukaryota</taxon>
        <taxon>Viridiplantae</taxon>
        <taxon>Streptophyta</taxon>
        <taxon>Embryophyta</taxon>
        <taxon>Tracheophyta</taxon>
        <taxon>Spermatophyta</taxon>
        <taxon>Magnoliopsida</taxon>
        <taxon>eudicotyledons</taxon>
        <taxon>Gunneridae</taxon>
        <taxon>Pentapetalae</taxon>
        <taxon>rosids</taxon>
        <taxon>fabids</taxon>
        <taxon>Fabales</taxon>
        <taxon>Fabaceae</taxon>
        <taxon>Papilionoideae</taxon>
        <taxon>50 kb inversion clade</taxon>
        <taxon>NPAAA clade</taxon>
        <taxon>Hologalegina</taxon>
        <taxon>IRL clade</taxon>
        <taxon>Trifolieae</taxon>
        <taxon>Trifolium</taxon>
    </lineage>
</organism>
<protein>
    <submittedName>
        <fullName evidence="1">Ankyrin repeat protein</fullName>
    </submittedName>
</protein>
<dbReference type="PANTHER" id="PTHR24177">
    <property type="entry name" value="CASKIN"/>
    <property type="match status" value="1"/>
</dbReference>
<evidence type="ECO:0000313" key="2">
    <source>
        <dbReference type="Proteomes" id="UP000236291"/>
    </source>
</evidence>
<gene>
    <name evidence="1" type="ORF">L195_g052205</name>
</gene>
<proteinExistence type="predicted"/>
<dbReference type="PANTHER" id="PTHR24177:SF329">
    <property type="entry name" value="ANKYRIN REPEAT PROTEIN"/>
    <property type="match status" value="1"/>
</dbReference>
<name>A0A2K3K3U0_TRIPR</name>
<evidence type="ECO:0000313" key="1">
    <source>
        <dbReference type="EMBL" id="PNX60961.1"/>
    </source>
</evidence>